<proteinExistence type="predicted"/>
<dbReference type="STRING" id="1162668.LFE_0305"/>
<sequence>MTQNGGLTYQPLDFVNGGFALANFNLTSISCPSTLICYIVGNQGLIAQTLDGGATFQVTNETVNGNLTLNSVSCQTVTTPACVAVGSNNSMYILPILSGAWTAVLNSSSSGVGPANYGQVAISGSTILISAQTTSGQGIPGLVVSSDSGVTFQFSPISQADAPQGISGVACQLSGTCIAVGPGAVLQSQLSTLSWYPVAIPQSFSQQAGFLQEVSPDPSGSFWLTGSSGTLIYLSNGVSQTSTGNGLWIFELQTLPGSGISETVGQVGCSGSYSCIAAVYSLSVNGSVYETGAQISGQSSLQTP</sequence>
<dbReference type="EMBL" id="AP012342">
    <property type="protein sequence ID" value="BAM06027.1"/>
    <property type="molecule type" value="Genomic_DNA"/>
</dbReference>
<dbReference type="eggNOG" id="COG4447">
    <property type="taxonomic scope" value="Bacteria"/>
</dbReference>
<evidence type="ECO:0000313" key="2">
    <source>
        <dbReference type="Proteomes" id="UP000007382"/>
    </source>
</evidence>
<organism evidence="1 2">
    <name type="scientific">Leptospirillum ferrooxidans (strain C2-3)</name>
    <dbReference type="NCBI Taxonomy" id="1162668"/>
    <lineage>
        <taxon>Bacteria</taxon>
        <taxon>Pseudomonadati</taxon>
        <taxon>Nitrospirota</taxon>
        <taxon>Nitrospiria</taxon>
        <taxon>Nitrospirales</taxon>
        <taxon>Nitrospiraceae</taxon>
        <taxon>Leptospirillum</taxon>
    </lineage>
</organism>
<accession>I0IL78</accession>
<name>I0IL78_LEPFC</name>
<protein>
    <submittedName>
        <fullName evidence="1">Uncharacterized protein</fullName>
    </submittedName>
</protein>
<reference evidence="2" key="2">
    <citation type="submission" date="2012-03" db="EMBL/GenBank/DDBJ databases">
        <title>The complete genome sequence of the pioneer microbe on fresh volcanic deposit, Leptospirillum ferrooxidans strain C2-3.</title>
        <authorList>
            <person name="Fujimura R."/>
            <person name="Sato Y."/>
            <person name="Nishizawa T."/>
            <person name="Nanba K."/>
            <person name="Oshima K."/>
            <person name="Hattori M."/>
            <person name="Kamijo T."/>
            <person name="Ohta H."/>
        </authorList>
    </citation>
    <scope>NUCLEOTIDE SEQUENCE [LARGE SCALE GENOMIC DNA]</scope>
    <source>
        <strain evidence="2">C2-3</strain>
    </source>
</reference>
<dbReference type="PATRIC" id="fig|1162668.3.peg.350"/>
<dbReference type="HOGENOM" id="CLU_764617_0_0_0"/>
<dbReference type="Proteomes" id="UP000007382">
    <property type="component" value="Chromosome"/>
</dbReference>
<keyword evidence="2" id="KW-1185">Reference proteome</keyword>
<dbReference type="KEGG" id="lfc:LFE_0305"/>
<reference evidence="1 2" key="1">
    <citation type="journal article" date="2012" name="J. Bacteriol.">
        <title>Complete Genome Sequence of Leptospirillum ferrooxidans Strain C2-3, Isolated from a Fresh Volcanic Ash Deposit on the Island of Miyake, Japan.</title>
        <authorList>
            <person name="Fujimura R."/>
            <person name="Sato Y."/>
            <person name="Nishizawa T."/>
            <person name="Oshima K."/>
            <person name="Kim S.-W."/>
            <person name="Hattori M."/>
            <person name="Kamijo T."/>
            <person name="Ohta H."/>
        </authorList>
    </citation>
    <scope>NUCLEOTIDE SEQUENCE [LARGE SCALE GENOMIC DNA]</scope>
    <source>
        <strain evidence="1 2">C2-3</strain>
    </source>
</reference>
<evidence type="ECO:0000313" key="1">
    <source>
        <dbReference type="EMBL" id="BAM06027.1"/>
    </source>
</evidence>
<dbReference type="AlphaFoldDB" id="I0IL78"/>
<gene>
    <name evidence="1" type="ordered locus">LFE_0305</name>
</gene>
<dbReference type="SUPFAM" id="SSF110296">
    <property type="entry name" value="Oligoxyloglucan reducing end-specific cellobiohydrolase"/>
    <property type="match status" value="1"/>
</dbReference>